<protein>
    <submittedName>
        <fullName evidence="1">TrpR family protein YerC/YecD</fullName>
    </submittedName>
</protein>
<proteinExistence type="predicted"/>
<dbReference type="Gene3D" id="1.10.1270.10">
    <property type="entry name" value="TrpR-like"/>
    <property type="match status" value="1"/>
</dbReference>
<dbReference type="InterPro" id="IPR000831">
    <property type="entry name" value="Trp_repress"/>
</dbReference>
<dbReference type="PATRIC" id="fig|33036.3.peg.1252"/>
<evidence type="ECO:0000313" key="1">
    <source>
        <dbReference type="EMBL" id="KWZ77610.1"/>
    </source>
</evidence>
<accession>A0A133KDM5</accession>
<dbReference type="GO" id="GO:0003700">
    <property type="term" value="F:DNA-binding transcription factor activity"/>
    <property type="evidence" value="ECO:0007669"/>
    <property type="project" value="InterPro"/>
</dbReference>
<dbReference type="InterPro" id="IPR010921">
    <property type="entry name" value="Trp_repressor/repl_initiator"/>
</dbReference>
<name>A0A133KDM5_9FIRM</name>
<dbReference type="STRING" id="33036.HMPREF3200_01264"/>
<comment type="caution">
    <text evidence="1">The sequence shown here is derived from an EMBL/GenBank/DDBJ whole genome shotgun (WGS) entry which is preliminary data.</text>
</comment>
<dbReference type="NCBIfam" id="TIGR02531">
    <property type="entry name" value="yecD_yerC"/>
    <property type="match status" value="1"/>
</dbReference>
<dbReference type="OrthoDB" id="2874807at2"/>
<dbReference type="GO" id="GO:0043565">
    <property type="term" value="F:sequence-specific DNA binding"/>
    <property type="evidence" value="ECO:0007669"/>
    <property type="project" value="InterPro"/>
</dbReference>
<dbReference type="Pfam" id="PF01371">
    <property type="entry name" value="Trp_repressor"/>
    <property type="match status" value="1"/>
</dbReference>
<keyword evidence="2" id="KW-1185">Reference proteome</keyword>
<organism evidence="1 2">
    <name type="scientific">Anaerococcus tetradius</name>
    <dbReference type="NCBI Taxonomy" id="33036"/>
    <lineage>
        <taxon>Bacteria</taxon>
        <taxon>Bacillati</taxon>
        <taxon>Bacillota</taxon>
        <taxon>Tissierellia</taxon>
        <taxon>Tissierellales</taxon>
        <taxon>Peptoniphilaceae</taxon>
        <taxon>Anaerococcus</taxon>
    </lineage>
</organism>
<evidence type="ECO:0000313" key="2">
    <source>
        <dbReference type="Proteomes" id="UP000070383"/>
    </source>
</evidence>
<reference evidence="2" key="1">
    <citation type="submission" date="2016-01" db="EMBL/GenBank/DDBJ databases">
        <authorList>
            <person name="Mitreva M."/>
            <person name="Pepin K.H."/>
            <person name="Mihindukulasuriya K.A."/>
            <person name="Fulton R."/>
            <person name="Fronick C."/>
            <person name="O'Laughlin M."/>
            <person name="Miner T."/>
            <person name="Herter B."/>
            <person name="Rosa B.A."/>
            <person name="Cordes M."/>
            <person name="Tomlinson C."/>
            <person name="Wollam A."/>
            <person name="Palsikar V.B."/>
            <person name="Mardis E.R."/>
            <person name="Wilson R.K."/>
        </authorList>
    </citation>
    <scope>NUCLEOTIDE SEQUENCE [LARGE SCALE GENOMIC DNA]</scope>
    <source>
        <strain evidence="2">MJR8151</strain>
    </source>
</reference>
<dbReference type="InterPro" id="IPR038116">
    <property type="entry name" value="TrpR-like_sf"/>
</dbReference>
<dbReference type="PIRSF" id="PIRSF012508">
    <property type="entry name" value="YerC"/>
    <property type="match status" value="1"/>
</dbReference>
<gene>
    <name evidence="1" type="ORF">HMPREF3200_01264</name>
</gene>
<dbReference type="PANTHER" id="PTHR40080:SF1">
    <property type="entry name" value="TRPR-LIKE PROTEIN YERC_YECD"/>
    <property type="match status" value="1"/>
</dbReference>
<dbReference type="RefSeq" id="WP_060929545.1">
    <property type="nucleotide sequence ID" value="NZ_CAMPNK010000004.1"/>
</dbReference>
<dbReference type="AlphaFoldDB" id="A0A133KDM5"/>
<dbReference type="PANTHER" id="PTHR40080">
    <property type="entry name" value="LMO1763 PROTEIN"/>
    <property type="match status" value="1"/>
</dbReference>
<sequence>MKESKLRNKEIDEFFEAVLMLDDIEQCYDFFTDICTAREIQSIAQRLHVAKLLKIRKTYSVIEEETGASTATISRVNRSLNYGSNGYDIVLERLIEKNLKEGKNKDKE</sequence>
<dbReference type="EMBL" id="LRPM01000047">
    <property type="protein sequence ID" value="KWZ77610.1"/>
    <property type="molecule type" value="Genomic_DNA"/>
</dbReference>
<dbReference type="InterPro" id="IPR013368">
    <property type="entry name" value="YecD_YerC"/>
</dbReference>
<dbReference type="SUPFAM" id="SSF48295">
    <property type="entry name" value="TrpR-like"/>
    <property type="match status" value="1"/>
</dbReference>
<dbReference type="Proteomes" id="UP000070383">
    <property type="component" value="Unassembled WGS sequence"/>
</dbReference>